<protein>
    <submittedName>
        <fullName evidence="1">Ligand-binding SRPBCC domain-containing protein</fullName>
    </submittedName>
</protein>
<dbReference type="EMBL" id="FOHE01000001">
    <property type="protein sequence ID" value="SES61803.1"/>
    <property type="molecule type" value="Genomic_DNA"/>
</dbReference>
<dbReference type="RefSeq" id="WP_090865592.1">
    <property type="nucleotide sequence ID" value="NZ_FOHE01000001.1"/>
</dbReference>
<accession>A0A1H9XZM9</accession>
<dbReference type="InterPro" id="IPR023393">
    <property type="entry name" value="START-like_dom_sf"/>
</dbReference>
<dbReference type="SUPFAM" id="SSF55961">
    <property type="entry name" value="Bet v1-like"/>
    <property type="match status" value="1"/>
</dbReference>
<dbReference type="OrthoDB" id="9801773at2"/>
<dbReference type="Proteomes" id="UP000198618">
    <property type="component" value="Unassembled WGS sequence"/>
</dbReference>
<name>A0A1H9XZM9_9BACI</name>
<evidence type="ECO:0000313" key="1">
    <source>
        <dbReference type="EMBL" id="SES61803.1"/>
    </source>
</evidence>
<dbReference type="STRING" id="930131.SAMN05216389_10138"/>
<gene>
    <name evidence="1" type="ORF">SAMN05216389_10138</name>
</gene>
<organism evidence="1 2">
    <name type="scientific">Oceanobacillus limi</name>
    <dbReference type="NCBI Taxonomy" id="930131"/>
    <lineage>
        <taxon>Bacteria</taxon>
        <taxon>Bacillati</taxon>
        <taxon>Bacillota</taxon>
        <taxon>Bacilli</taxon>
        <taxon>Bacillales</taxon>
        <taxon>Bacillaceae</taxon>
        <taxon>Oceanobacillus</taxon>
    </lineage>
</organism>
<proteinExistence type="predicted"/>
<evidence type="ECO:0000313" key="2">
    <source>
        <dbReference type="Proteomes" id="UP000198618"/>
    </source>
</evidence>
<dbReference type="AlphaFoldDB" id="A0A1H9XZM9"/>
<sequence>MPIIKHQQFIQAPVKVCFDLARNVDIHTKTTAQTKEKAIGGVTHGLLEKGDTVTWQATHFGIKQRLTAKVIHMEKPLVFVDVMVKGAFSSFTHTHQFKEEKSGTLMMDTFEYKSPFGPFGIIADKIFLEKYMTDFIISRAKALKKIAESAK</sequence>
<dbReference type="Gene3D" id="3.30.530.20">
    <property type="match status" value="1"/>
</dbReference>
<dbReference type="CDD" id="cd07820">
    <property type="entry name" value="SRPBCC_3"/>
    <property type="match status" value="1"/>
</dbReference>
<reference evidence="1 2" key="1">
    <citation type="submission" date="2016-10" db="EMBL/GenBank/DDBJ databases">
        <authorList>
            <person name="de Groot N.N."/>
        </authorList>
    </citation>
    <scope>NUCLEOTIDE SEQUENCE [LARGE SCALE GENOMIC DNA]</scope>
    <source>
        <strain evidence="1 2">IBRC-M 10780</strain>
    </source>
</reference>
<keyword evidence="2" id="KW-1185">Reference proteome</keyword>